<organism evidence="1 2">
    <name type="scientific">Pseudotabrizicola sediminis</name>
    <dbReference type="NCBI Taxonomy" id="2486418"/>
    <lineage>
        <taxon>Bacteria</taxon>
        <taxon>Pseudomonadati</taxon>
        <taxon>Pseudomonadota</taxon>
        <taxon>Alphaproteobacteria</taxon>
        <taxon>Rhodobacterales</taxon>
        <taxon>Paracoccaceae</taxon>
        <taxon>Pseudotabrizicola</taxon>
    </lineage>
</organism>
<proteinExistence type="predicted"/>
<keyword evidence="2" id="KW-1185">Reference proteome</keyword>
<evidence type="ECO:0000313" key="1">
    <source>
        <dbReference type="EMBL" id="TGD41754.1"/>
    </source>
</evidence>
<name>A0ABY2KHI8_9RHOB</name>
<protein>
    <submittedName>
        <fullName evidence="1">Uncharacterized protein</fullName>
    </submittedName>
</protein>
<sequence>MSWFEPLPIHIQMYKNMTAQRFRKLDAAALRAKAHTLIGLTDTFKLLDPDIRPSWLPARPC</sequence>
<comment type="caution">
    <text evidence="1">The sequence shown here is derived from an EMBL/GenBank/DDBJ whole genome shotgun (WGS) entry which is preliminary data.</text>
</comment>
<dbReference type="EMBL" id="RPEM01000015">
    <property type="protein sequence ID" value="TGD41754.1"/>
    <property type="molecule type" value="Genomic_DNA"/>
</dbReference>
<evidence type="ECO:0000313" key="2">
    <source>
        <dbReference type="Proteomes" id="UP000297741"/>
    </source>
</evidence>
<dbReference type="Proteomes" id="UP000297741">
    <property type="component" value="Unassembled WGS sequence"/>
</dbReference>
<accession>A0ABY2KHI8</accession>
<reference evidence="1 2" key="1">
    <citation type="submission" date="2018-11" db="EMBL/GenBank/DDBJ databases">
        <title>Tabrizicola sp. isolated from sediment of alpine lake.</title>
        <authorList>
            <person name="Liu Z."/>
        </authorList>
    </citation>
    <scope>NUCLEOTIDE SEQUENCE [LARGE SCALE GENOMIC DNA]</scope>
    <source>
        <strain evidence="1 2">DRYC-M-16</strain>
    </source>
</reference>
<gene>
    <name evidence="1" type="ORF">EEB11_17175</name>
</gene>